<reference evidence="1 2" key="1">
    <citation type="submission" date="2019-01" db="EMBL/GenBank/DDBJ databases">
        <authorList>
            <person name="Chen W.-M."/>
        </authorList>
    </citation>
    <scope>NUCLEOTIDE SEQUENCE [LARGE SCALE GENOMIC DNA]</scope>
    <source>
        <strain evidence="1 2">KYPC3</strain>
    </source>
</reference>
<dbReference type="EMBL" id="SACS01000005">
    <property type="protein sequence ID" value="RVU40338.1"/>
    <property type="molecule type" value="Genomic_DNA"/>
</dbReference>
<comment type="caution">
    <text evidence="1">The sequence shown here is derived from an EMBL/GenBank/DDBJ whole genome shotgun (WGS) entry which is preliminary data.</text>
</comment>
<name>A0A437R0Q8_9GAMM</name>
<evidence type="ECO:0000313" key="2">
    <source>
        <dbReference type="Proteomes" id="UP000283077"/>
    </source>
</evidence>
<sequence length="60" mass="6379">MKLFNAQSNDTQVNQIKAAVATIDTLESKVLVSKDLLATVAGGVNEVVRPWPPTDLGSNL</sequence>
<dbReference type="AlphaFoldDB" id="A0A437R0Q8"/>
<protein>
    <submittedName>
        <fullName evidence="1">Uncharacterized protein</fullName>
    </submittedName>
</protein>
<dbReference type="Proteomes" id="UP000283077">
    <property type="component" value="Unassembled WGS sequence"/>
</dbReference>
<accession>A0A437R0Q8</accession>
<dbReference type="RefSeq" id="WP_127698318.1">
    <property type="nucleotide sequence ID" value="NZ_SACS01000005.1"/>
</dbReference>
<gene>
    <name evidence="1" type="ORF">EOE67_07010</name>
</gene>
<organism evidence="1 2">
    <name type="scientific">Rheinheimera riviphila</name>
    <dbReference type="NCBI Taxonomy" id="1834037"/>
    <lineage>
        <taxon>Bacteria</taxon>
        <taxon>Pseudomonadati</taxon>
        <taxon>Pseudomonadota</taxon>
        <taxon>Gammaproteobacteria</taxon>
        <taxon>Chromatiales</taxon>
        <taxon>Chromatiaceae</taxon>
        <taxon>Rheinheimera</taxon>
    </lineage>
</organism>
<proteinExistence type="predicted"/>
<keyword evidence="2" id="KW-1185">Reference proteome</keyword>
<evidence type="ECO:0000313" key="1">
    <source>
        <dbReference type="EMBL" id="RVU40338.1"/>
    </source>
</evidence>